<dbReference type="Proteomes" id="UP000482800">
    <property type="component" value="Unassembled WGS sequence"/>
</dbReference>
<dbReference type="SUPFAM" id="SSF54427">
    <property type="entry name" value="NTF2-like"/>
    <property type="match status" value="1"/>
</dbReference>
<feature type="domain" description="SnoaL-like" evidence="1">
    <location>
        <begin position="25"/>
        <end position="111"/>
    </location>
</feature>
<dbReference type="InterPro" id="IPR037401">
    <property type="entry name" value="SnoaL-like"/>
</dbReference>
<gene>
    <name evidence="2" type="ORF">Phou_055980</name>
</gene>
<organism evidence="2 3">
    <name type="scientific">Phytohabitans houttuyneae</name>
    <dbReference type="NCBI Taxonomy" id="1076126"/>
    <lineage>
        <taxon>Bacteria</taxon>
        <taxon>Bacillati</taxon>
        <taxon>Actinomycetota</taxon>
        <taxon>Actinomycetes</taxon>
        <taxon>Micromonosporales</taxon>
        <taxon>Micromonosporaceae</taxon>
    </lineage>
</organism>
<dbReference type="Gene3D" id="3.10.450.50">
    <property type="match status" value="1"/>
</dbReference>
<name>A0A6V8KGA0_9ACTN</name>
<dbReference type="Pfam" id="PF12680">
    <property type="entry name" value="SnoaL_2"/>
    <property type="match status" value="1"/>
</dbReference>
<evidence type="ECO:0000313" key="2">
    <source>
        <dbReference type="EMBL" id="GFJ81418.1"/>
    </source>
</evidence>
<dbReference type="InterPro" id="IPR032710">
    <property type="entry name" value="NTF2-like_dom_sf"/>
</dbReference>
<proteinExistence type="predicted"/>
<reference evidence="2 3" key="1">
    <citation type="submission" date="2020-03" db="EMBL/GenBank/DDBJ databases">
        <title>Whole genome shotgun sequence of Phytohabitans houttuyneae NBRC 108639.</title>
        <authorList>
            <person name="Komaki H."/>
            <person name="Tamura T."/>
        </authorList>
    </citation>
    <scope>NUCLEOTIDE SEQUENCE [LARGE SCALE GENOMIC DNA]</scope>
    <source>
        <strain evidence="2 3">NBRC 108639</strain>
    </source>
</reference>
<keyword evidence="3" id="KW-1185">Reference proteome</keyword>
<dbReference type="EMBL" id="BLPF01000002">
    <property type="protein sequence ID" value="GFJ81418.1"/>
    <property type="molecule type" value="Genomic_DNA"/>
</dbReference>
<protein>
    <recommendedName>
        <fullName evidence="1">SnoaL-like domain-containing protein</fullName>
    </recommendedName>
</protein>
<reference evidence="2 3" key="2">
    <citation type="submission" date="2020-03" db="EMBL/GenBank/DDBJ databases">
        <authorList>
            <person name="Ichikawa N."/>
            <person name="Kimura A."/>
            <person name="Kitahashi Y."/>
            <person name="Uohara A."/>
        </authorList>
    </citation>
    <scope>NUCLEOTIDE SEQUENCE [LARGE SCALE GENOMIC DNA]</scope>
    <source>
        <strain evidence="2 3">NBRC 108639</strain>
    </source>
</reference>
<evidence type="ECO:0000259" key="1">
    <source>
        <dbReference type="Pfam" id="PF12680"/>
    </source>
</evidence>
<accession>A0A6V8KGA0</accession>
<dbReference type="RefSeq" id="WP_218579216.1">
    <property type="nucleotide sequence ID" value="NZ_BAABGO010000023.1"/>
</dbReference>
<evidence type="ECO:0000313" key="3">
    <source>
        <dbReference type="Proteomes" id="UP000482800"/>
    </source>
</evidence>
<dbReference type="AlphaFoldDB" id="A0A6V8KGA0"/>
<sequence length="131" mass="14453">MSDKEAMVGKYVASWHMPDPELRRKAIAEVWDEAGVYRNAGAEFHGHKGVEEAVTEAYEAFVKKGFVFQVAKVDVNHDAVRYVWEMRPAAGGEPDSVGTHVAMVGPDGRMVQDHQFVDKAPSGWSPLPDGQ</sequence>
<comment type="caution">
    <text evidence="2">The sequence shown here is derived from an EMBL/GenBank/DDBJ whole genome shotgun (WGS) entry which is preliminary data.</text>
</comment>